<accession>A0A022VYF4</accession>
<proteinExistence type="predicted"/>
<dbReference type="HOGENOM" id="CLU_2544230_0_0_1"/>
<organism evidence="1">
    <name type="scientific">Trichophyton rubrum CBS 288.86</name>
    <dbReference type="NCBI Taxonomy" id="1215330"/>
    <lineage>
        <taxon>Eukaryota</taxon>
        <taxon>Fungi</taxon>
        <taxon>Dikarya</taxon>
        <taxon>Ascomycota</taxon>
        <taxon>Pezizomycotina</taxon>
        <taxon>Eurotiomycetes</taxon>
        <taxon>Eurotiomycetidae</taxon>
        <taxon>Onygenales</taxon>
        <taxon>Arthrodermataceae</taxon>
        <taxon>Trichophyton</taxon>
    </lineage>
</organism>
<dbReference type="AlphaFoldDB" id="A0A022VYF4"/>
<reference evidence="1" key="1">
    <citation type="submission" date="2014-02" db="EMBL/GenBank/DDBJ databases">
        <title>The Genome Sequence of Trichophyton rubrum (morphotype fischeri) CBS 288.86.</title>
        <authorList>
            <consortium name="The Broad Institute Genomics Platform"/>
            <person name="Cuomo C.A."/>
            <person name="White T.C."/>
            <person name="Graser Y."/>
            <person name="Martinez-Rossi N."/>
            <person name="Heitman J."/>
            <person name="Young S.K."/>
            <person name="Zeng Q."/>
            <person name="Gargeya S."/>
            <person name="Abouelleil A."/>
            <person name="Alvarado L."/>
            <person name="Chapman S.B."/>
            <person name="Gainer-Dewar J."/>
            <person name="Goldberg J."/>
            <person name="Griggs A."/>
            <person name="Gujja S."/>
            <person name="Hansen M."/>
            <person name="Howarth C."/>
            <person name="Imamovic A."/>
            <person name="Larimer J."/>
            <person name="Martinez D."/>
            <person name="Murphy C."/>
            <person name="Pearson M.D."/>
            <person name="Persinoti G."/>
            <person name="Poon T."/>
            <person name="Priest M."/>
            <person name="Roberts A.D."/>
            <person name="Saif S."/>
            <person name="Shea T.D."/>
            <person name="Sykes S.N."/>
            <person name="Wortman J."/>
            <person name="Nusbaum C."/>
            <person name="Birren B."/>
        </authorList>
    </citation>
    <scope>NUCLEOTIDE SEQUENCE [LARGE SCALE GENOMIC DNA]</scope>
    <source>
        <strain evidence="1">CBS 288.86</strain>
    </source>
</reference>
<sequence length="83" mass="8978">MVLAINSKQHCNANAASVPLGRGYVSSDVRTQHLAVAYGYISAEAEESQSNQLLSQHALRCSNEKREDVEDVVAITCFGLSPK</sequence>
<protein>
    <submittedName>
        <fullName evidence="1">Uncharacterized protein</fullName>
    </submittedName>
</protein>
<name>A0A022VYF4_TRIRU</name>
<evidence type="ECO:0000313" key="1">
    <source>
        <dbReference type="EMBL" id="EZF50758.1"/>
    </source>
</evidence>
<dbReference type="EMBL" id="KK207877">
    <property type="protein sequence ID" value="EZF50758.1"/>
    <property type="molecule type" value="Genomic_DNA"/>
</dbReference>
<gene>
    <name evidence="1" type="ORF">H103_05856</name>
</gene>
<dbReference type="Proteomes" id="UP000023758">
    <property type="component" value="Unassembled WGS sequence"/>
</dbReference>